<keyword evidence="5" id="KW-0520">NAD</keyword>
<dbReference type="RefSeq" id="WP_267772276.1">
    <property type="nucleotide sequence ID" value="NZ_JAPNKE010000002.1"/>
</dbReference>
<evidence type="ECO:0000313" key="7">
    <source>
        <dbReference type="Proteomes" id="UP001150924"/>
    </source>
</evidence>
<dbReference type="SUPFAM" id="SSF51905">
    <property type="entry name" value="FAD/NAD(P)-binding domain"/>
    <property type="match status" value="1"/>
</dbReference>
<comment type="caution">
    <text evidence="6">The sequence shown here is derived from an EMBL/GenBank/DDBJ whole genome shotgun (WGS) entry which is preliminary data.</text>
</comment>
<keyword evidence="3" id="KW-0274">FAD</keyword>
<name>A0A9X3J0F5_9BACT</name>
<keyword evidence="1" id="KW-0285">Flavoprotein</keyword>
<dbReference type="AlphaFoldDB" id="A0A9X3J0F5"/>
<organism evidence="6 7">
    <name type="scientific">Nannocystis pusilla</name>
    <dbReference type="NCBI Taxonomy" id="889268"/>
    <lineage>
        <taxon>Bacteria</taxon>
        <taxon>Pseudomonadati</taxon>
        <taxon>Myxococcota</taxon>
        <taxon>Polyangia</taxon>
        <taxon>Nannocystales</taxon>
        <taxon>Nannocystaceae</taxon>
        <taxon>Nannocystis</taxon>
    </lineage>
</organism>
<accession>A0A9X3J0F5</accession>
<reference evidence="6" key="1">
    <citation type="submission" date="2022-11" db="EMBL/GenBank/DDBJ databases">
        <title>Minimal conservation of predation-associated metabolite biosynthetic gene clusters underscores biosynthetic potential of Myxococcota including descriptions for ten novel species: Archangium lansinium sp. nov., Myxococcus landrumus sp. nov., Nannocystis bai.</title>
        <authorList>
            <person name="Ahearne A."/>
            <person name="Stevens C."/>
            <person name="Phillips K."/>
        </authorList>
    </citation>
    <scope>NUCLEOTIDE SEQUENCE</scope>
    <source>
        <strain evidence="6">Na p29</strain>
    </source>
</reference>
<evidence type="ECO:0000256" key="2">
    <source>
        <dbReference type="ARBA" id="ARBA00022729"/>
    </source>
</evidence>
<keyword evidence="4" id="KW-0521">NADP</keyword>
<evidence type="ECO:0000256" key="1">
    <source>
        <dbReference type="ARBA" id="ARBA00022630"/>
    </source>
</evidence>
<evidence type="ECO:0000256" key="3">
    <source>
        <dbReference type="ARBA" id="ARBA00022827"/>
    </source>
</evidence>
<evidence type="ECO:0000313" key="6">
    <source>
        <dbReference type="EMBL" id="MCY1009614.1"/>
    </source>
</evidence>
<dbReference type="Proteomes" id="UP001150924">
    <property type="component" value="Unassembled WGS sequence"/>
</dbReference>
<dbReference type="EMBL" id="JAPNKE010000002">
    <property type="protein sequence ID" value="MCY1009614.1"/>
    <property type="molecule type" value="Genomic_DNA"/>
</dbReference>
<dbReference type="PANTHER" id="PTHR46091:SF3">
    <property type="entry name" value="AMINE OXIDASE DOMAIN-CONTAINING PROTEIN"/>
    <property type="match status" value="1"/>
</dbReference>
<sequence length="233" mass="25728">MQRLLPREVADTRWAASVRALPPAPAHVCLYLGFKGDIRSAGAGASNQWYYDTWDTEVDAWDIADPERLPDAPVLYCSFPSLKDPAYDPGPEQRHTGEVVTFVPWDRFSGWLGTRWMRRGDDYDQFKKVLQDHLLAQFLKKLPGLGPMLDHVELSTPLSTETFARPMQGSIYGILPTPERFANPYLRPRSKIPGLFFAGSEVATVGVIGAMMGGALAAAAVDPLGATRLLRGL</sequence>
<dbReference type="PANTHER" id="PTHR46091">
    <property type="entry name" value="BLR7054 PROTEIN"/>
    <property type="match status" value="1"/>
</dbReference>
<gene>
    <name evidence="6" type="ORF">OV079_29420</name>
</gene>
<keyword evidence="7" id="KW-1185">Reference proteome</keyword>
<keyword evidence="2" id="KW-0732">Signal</keyword>
<dbReference type="InterPro" id="IPR036188">
    <property type="entry name" value="FAD/NAD-bd_sf"/>
</dbReference>
<evidence type="ECO:0000256" key="4">
    <source>
        <dbReference type="ARBA" id="ARBA00022857"/>
    </source>
</evidence>
<dbReference type="InterPro" id="IPR052206">
    <property type="entry name" value="Retinol_saturase"/>
</dbReference>
<protein>
    <submittedName>
        <fullName evidence="6">Uncharacterized protein</fullName>
    </submittedName>
</protein>
<proteinExistence type="predicted"/>
<evidence type="ECO:0000256" key="5">
    <source>
        <dbReference type="ARBA" id="ARBA00023027"/>
    </source>
</evidence>